<dbReference type="Pfam" id="PF14226">
    <property type="entry name" value="DIOX_N"/>
    <property type="match status" value="1"/>
</dbReference>
<organism evidence="6 7">
    <name type="scientific">Zingiber officinale</name>
    <name type="common">Ginger</name>
    <name type="synonym">Amomum zingiber</name>
    <dbReference type="NCBI Taxonomy" id="94328"/>
    <lineage>
        <taxon>Eukaryota</taxon>
        <taxon>Viridiplantae</taxon>
        <taxon>Streptophyta</taxon>
        <taxon>Embryophyta</taxon>
        <taxon>Tracheophyta</taxon>
        <taxon>Spermatophyta</taxon>
        <taxon>Magnoliopsida</taxon>
        <taxon>Liliopsida</taxon>
        <taxon>Zingiberales</taxon>
        <taxon>Zingiberaceae</taxon>
        <taxon>Zingiber</taxon>
    </lineage>
</organism>
<dbReference type="GO" id="GO:0016491">
    <property type="term" value="F:oxidoreductase activity"/>
    <property type="evidence" value="ECO:0007669"/>
    <property type="project" value="UniProtKB-KW"/>
</dbReference>
<feature type="domain" description="Fe2OG dioxygenase" evidence="5">
    <location>
        <begin position="207"/>
        <end position="309"/>
    </location>
</feature>
<evidence type="ECO:0000313" key="6">
    <source>
        <dbReference type="EMBL" id="KAG6487332.1"/>
    </source>
</evidence>
<dbReference type="Pfam" id="PF03171">
    <property type="entry name" value="2OG-FeII_Oxy"/>
    <property type="match status" value="1"/>
</dbReference>
<evidence type="ECO:0000256" key="1">
    <source>
        <dbReference type="ARBA" id="ARBA00008056"/>
    </source>
</evidence>
<name>A0A8J5FGG3_ZINOF</name>
<dbReference type="EMBL" id="JACMSC010000015">
    <property type="protein sequence ID" value="KAG6487332.1"/>
    <property type="molecule type" value="Genomic_DNA"/>
</dbReference>
<gene>
    <name evidence="6" type="ORF">ZIOFF_055918</name>
</gene>
<keyword evidence="4" id="KW-0560">Oxidoreductase</keyword>
<dbReference type="GO" id="GO:0046872">
    <property type="term" value="F:metal ion binding"/>
    <property type="evidence" value="ECO:0007669"/>
    <property type="project" value="UniProtKB-KW"/>
</dbReference>
<dbReference type="PANTHER" id="PTHR47991">
    <property type="entry name" value="OXOGLUTARATE/IRON-DEPENDENT DIOXYGENASE"/>
    <property type="match status" value="1"/>
</dbReference>
<keyword evidence="2 4" id="KW-0479">Metal-binding</keyword>
<dbReference type="Proteomes" id="UP000734854">
    <property type="component" value="Unassembled WGS sequence"/>
</dbReference>
<dbReference type="InterPro" id="IPR050295">
    <property type="entry name" value="Plant_2OG-oxidoreductases"/>
</dbReference>
<accession>A0A8J5FGG3</accession>
<evidence type="ECO:0000256" key="4">
    <source>
        <dbReference type="RuleBase" id="RU003682"/>
    </source>
</evidence>
<dbReference type="InterPro" id="IPR044861">
    <property type="entry name" value="IPNS-like_FE2OG_OXY"/>
</dbReference>
<dbReference type="FunFam" id="2.60.120.330:FF:000079">
    <property type="entry name" value="Protein SRG1"/>
    <property type="match status" value="1"/>
</dbReference>
<dbReference type="AlphaFoldDB" id="A0A8J5FGG3"/>
<keyword evidence="7" id="KW-1185">Reference proteome</keyword>
<evidence type="ECO:0000259" key="5">
    <source>
        <dbReference type="PROSITE" id="PS51471"/>
    </source>
</evidence>
<reference evidence="6 7" key="1">
    <citation type="submission" date="2020-08" db="EMBL/GenBank/DDBJ databases">
        <title>Plant Genome Project.</title>
        <authorList>
            <person name="Zhang R.-G."/>
        </authorList>
    </citation>
    <scope>NUCLEOTIDE SEQUENCE [LARGE SCALE GENOMIC DNA]</scope>
    <source>
        <tissue evidence="6">Rhizome</tissue>
    </source>
</reference>
<keyword evidence="3 4" id="KW-0408">Iron</keyword>
<comment type="similarity">
    <text evidence="1 4">Belongs to the iron/ascorbate-dependent oxidoreductase family.</text>
</comment>
<comment type="caution">
    <text evidence="6">The sequence shown here is derived from an EMBL/GenBank/DDBJ whole genome shotgun (WGS) entry which is preliminary data.</text>
</comment>
<dbReference type="InterPro" id="IPR026992">
    <property type="entry name" value="DIOX_N"/>
</dbReference>
<evidence type="ECO:0000313" key="7">
    <source>
        <dbReference type="Proteomes" id="UP000734854"/>
    </source>
</evidence>
<proteinExistence type="inferred from homology"/>
<sequence length="360" mass="40094">MDCLAEWPEPVVPVESLAHLQTIPDRYVKPPEERPNCIASAGDDAADAIPVVDLALLTQERVDAAVAEAVSAACRGWGFFQAVNHGVAPELVRRFAAAWRGFFCLPAEVKQRYANSPATYEGYGSRLGVDREAALDWSDYYFLHLLPCRLKDHRKWPQLPPELSEVTEEYGAEMRRLCRRLMRALSAGLGLQEGRLAAAFGGEEEEEGACMRINFYPKCPQPELALGLSPHSDPGGLTVLFPDHHAKGLQVRRPGDGAWVTVRPLPDAFVVNVADQIQILSNARYKSVEHRVAVNAEKERMSAAYFYNPRSDVPVQPLMELVEASGGAALYRPMTFNEYRLYIRQKGPQGKSQLSELYQN</sequence>
<dbReference type="InterPro" id="IPR005123">
    <property type="entry name" value="Oxoglu/Fe-dep_dioxygenase_dom"/>
</dbReference>
<dbReference type="OrthoDB" id="288590at2759"/>
<protein>
    <recommendedName>
        <fullName evidence="5">Fe2OG dioxygenase domain-containing protein</fullName>
    </recommendedName>
</protein>
<evidence type="ECO:0000256" key="2">
    <source>
        <dbReference type="ARBA" id="ARBA00022723"/>
    </source>
</evidence>
<evidence type="ECO:0000256" key="3">
    <source>
        <dbReference type="ARBA" id="ARBA00023004"/>
    </source>
</evidence>
<dbReference type="PROSITE" id="PS51471">
    <property type="entry name" value="FE2OG_OXY"/>
    <property type="match status" value="1"/>
</dbReference>